<dbReference type="Gene3D" id="1.10.357.10">
    <property type="entry name" value="Tetracycline Repressor, domain 2"/>
    <property type="match status" value="1"/>
</dbReference>
<dbReference type="Pfam" id="PF00440">
    <property type="entry name" value="TetR_N"/>
    <property type="match status" value="1"/>
</dbReference>
<keyword evidence="3 5" id="KW-0238">DNA-binding</keyword>
<keyword evidence="4" id="KW-0804">Transcription</keyword>
<dbReference type="Proteomes" id="UP000655287">
    <property type="component" value="Unassembled WGS sequence"/>
</dbReference>
<dbReference type="InterPro" id="IPR036271">
    <property type="entry name" value="Tet_transcr_reg_TetR-rel_C_sf"/>
</dbReference>
<comment type="caution">
    <text evidence="7">The sequence shown here is derived from an EMBL/GenBank/DDBJ whole genome shotgun (WGS) entry which is preliminary data.</text>
</comment>
<dbReference type="Gene3D" id="1.10.10.60">
    <property type="entry name" value="Homeodomain-like"/>
    <property type="match status" value="1"/>
</dbReference>
<dbReference type="GO" id="GO:0003700">
    <property type="term" value="F:DNA-binding transcription factor activity"/>
    <property type="evidence" value="ECO:0007669"/>
    <property type="project" value="TreeGrafter"/>
</dbReference>
<evidence type="ECO:0000259" key="6">
    <source>
        <dbReference type="PROSITE" id="PS50977"/>
    </source>
</evidence>
<organism evidence="7 8">
    <name type="scientific">Sphaerisporangium rufum</name>
    <dbReference type="NCBI Taxonomy" id="1381558"/>
    <lineage>
        <taxon>Bacteria</taxon>
        <taxon>Bacillati</taxon>
        <taxon>Actinomycetota</taxon>
        <taxon>Actinomycetes</taxon>
        <taxon>Streptosporangiales</taxon>
        <taxon>Streptosporangiaceae</taxon>
        <taxon>Sphaerisporangium</taxon>
    </lineage>
</organism>
<reference evidence="7" key="1">
    <citation type="submission" date="2021-01" db="EMBL/GenBank/DDBJ databases">
        <title>Whole genome shotgun sequence of Sphaerisporangium rufum NBRC 109079.</title>
        <authorList>
            <person name="Komaki H."/>
            <person name="Tamura T."/>
        </authorList>
    </citation>
    <scope>NUCLEOTIDE SEQUENCE</scope>
    <source>
        <strain evidence="7">NBRC 109079</strain>
    </source>
</reference>
<dbReference type="InterPro" id="IPR001647">
    <property type="entry name" value="HTH_TetR"/>
</dbReference>
<dbReference type="AlphaFoldDB" id="A0A919R3T1"/>
<feature type="domain" description="HTH tetR-type" evidence="6">
    <location>
        <begin position="17"/>
        <end position="77"/>
    </location>
</feature>
<name>A0A919R3T1_9ACTN</name>
<evidence type="ECO:0000256" key="3">
    <source>
        <dbReference type="ARBA" id="ARBA00023125"/>
    </source>
</evidence>
<evidence type="ECO:0000256" key="4">
    <source>
        <dbReference type="ARBA" id="ARBA00023163"/>
    </source>
</evidence>
<gene>
    <name evidence="7" type="ORF">Sru01_35300</name>
</gene>
<dbReference type="GO" id="GO:0000976">
    <property type="term" value="F:transcription cis-regulatory region binding"/>
    <property type="evidence" value="ECO:0007669"/>
    <property type="project" value="TreeGrafter"/>
</dbReference>
<dbReference type="EMBL" id="BOOU01000049">
    <property type="protein sequence ID" value="GII78548.1"/>
    <property type="molecule type" value="Genomic_DNA"/>
</dbReference>
<evidence type="ECO:0000256" key="1">
    <source>
        <dbReference type="ARBA" id="ARBA00022491"/>
    </source>
</evidence>
<dbReference type="PRINTS" id="PR00455">
    <property type="entry name" value="HTHTETR"/>
</dbReference>
<accession>A0A919R3T1</accession>
<dbReference type="Pfam" id="PF17932">
    <property type="entry name" value="TetR_C_24"/>
    <property type="match status" value="1"/>
</dbReference>
<keyword evidence="2" id="KW-0805">Transcription regulation</keyword>
<evidence type="ECO:0000313" key="7">
    <source>
        <dbReference type="EMBL" id="GII78548.1"/>
    </source>
</evidence>
<dbReference type="RefSeq" id="WP_203986586.1">
    <property type="nucleotide sequence ID" value="NZ_BOOU01000049.1"/>
</dbReference>
<evidence type="ECO:0000256" key="5">
    <source>
        <dbReference type="PROSITE-ProRule" id="PRU00335"/>
    </source>
</evidence>
<dbReference type="SUPFAM" id="SSF48498">
    <property type="entry name" value="Tetracyclin repressor-like, C-terminal domain"/>
    <property type="match status" value="1"/>
</dbReference>
<dbReference type="InterPro" id="IPR009057">
    <property type="entry name" value="Homeodomain-like_sf"/>
</dbReference>
<keyword evidence="8" id="KW-1185">Reference proteome</keyword>
<dbReference type="PANTHER" id="PTHR30055">
    <property type="entry name" value="HTH-TYPE TRANSCRIPTIONAL REGULATOR RUTR"/>
    <property type="match status" value="1"/>
</dbReference>
<dbReference type="InterPro" id="IPR050109">
    <property type="entry name" value="HTH-type_TetR-like_transc_reg"/>
</dbReference>
<proteinExistence type="predicted"/>
<dbReference type="PROSITE" id="PS50977">
    <property type="entry name" value="HTH_TETR_2"/>
    <property type="match status" value="1"/>
</dbReference>
<dbReference type="PANTHER" id="PTHR30055:SF175">
    <property type="entry name" value="HTH-TYPE TRANSCRIPTIONAL REPRESSOR KSTR2"/>
    <property type="match status" value="1"/>
</dbReference>
<evidence type="ECO:0000313" key="8">
    <source>
        <dbReference type="Proteomes" id="UP000655287"/>
    </source>
</evidence>
<feature type="DNA-binding region" description="H-T-H motif" evidence="5">
    <location>
        <begin position="40"/>
        <end position="59"/>
    </location>
</feature>
<sequence length="213" mass="23905">MARTAAYGKPRGSYNPAEKRRALLASALKLFEVKGYHATSVEDIVTDAGMTKGALYHLFTGKEEILQQLQEEYIDDRLANFRRILETYDSPVDRLRQLILESLHAISHFRSHVTIFSQERRFLTEERFAAIKKKRDQLDAMYEAVIQQGVDEGVFNSALQPRIVSFGLLGMLTAAYGWFRPDGPLSATQVADQFAELILKGLVAPVPEDSVAG</sequence>
<keyword evidence="1" id="KW-0678">Repressor</keyword>
<protein>
    <submittedName>
        <fullName evidence="7">TetR family transcriptional regulator</fullName>
    </submittedName>
</protein>
<dbReference type="SUPFAM" id="SSF46689">
    <property type="entry name" value="Homeodomain-like"/>
    <property type="match status" value="1"/>
</dbReference>
<dbReference type="InterPro" id="IPR041490">
    <property type="entry name" value="KstR2_TetR_C"/>
</dbReference>
<evidence type="ECO:0000256" key="2">
    <source>
        <dbReference type="ARBA" id="ARBA00023015"/>
    </source>
</evidence>